<dbReference type="RefSeq" id="WP_133475353.1">
    <property type="nucleotide sequence ID" value="NZ_SNWP01000012.1"/>
</dbReference>
<accession>A0A4R6IU72</accession>
<dbReference type="InterPro" id="IPR001173">
    <property type="entry name" value="Glyco_trans_2-like"/>
</dbReference>
<dbReference type="InterPro" id="IPR029044">
    <property type="entry name" value="Nucleotide-diphossugar_trans"/>
</dbReference>
<dbReference type="GO" id="GO:0016740">
    <property type="term" value="F:transferase activity"/>
    <property type="evidence" value="ECO:0007669"/>
    <property type="project" value="UniProtKB-KW"/>
</dbReference>
<dbReference type="InterPro" id="IPR050834">
    <property type="entry name" value="Glycosyltransf_2"/>
</dbReference>
<dbReference type="Pfam" id="PF00535">
    <property type="entry name" value="Glycos_transf_2"/>
    <property type="match status" value="1"/>
</dbReference>
<dbReference type="AlphaFoldDB" id="A0A4R6IU72"/>
<dbReference type="SUPFAM" id="SSF53448">
    <property type="entry name" value="Nucleotide-diphospho-sugar transferases"/>
    <property type="match status" value="1"/>
</dbReference>
<evidence type="ECO:0000313" key="3">
    <source>
        <dbReference type="Proteomes" id="UP000295741"/>
    </source>
</evidence>
<dbReference type="EMBL" id="SNWP01000012">
    <property type="protein sequence ID" value="TDO25867.1"/>
    <property type="molecule type" value="Genomic_DNA"/>
</dbReference>
<reference evidence="2 3" key="1">
    <citation type="submission" date="2019-03" db="EMBL/GenBank/DDBJ databases">
        <title>Genomic Encyclopedia of Archaeal and Bacterial Type Strains, Phase II (KMG-II): from individual species to whole genera.</title>
        <authorList>
            <person name="Goeker M."/>
        </authorList>
    </citation>
    <scope>NUCLEOTIDE SEQUENCE [LARGE SCALE GENOMIC DNA]</scope>
    <source>
        <strain evidence="2 3">DSM 28323</strain>
    </source>
</reference>
<evidence type="ECO:0000313" key="2">
    <source>
        <dbReference type="EMBL" id="TDO25867.1"/>
    </source>
</evidence>
<dbReference type="Proteomes" id="UP000295741">
    <property type="component" value="Unassembled WGS sequence"/>
</dbReference>
<comment type="caution">
    <text evidence="2">The sequence shown here is derived from an EMBL/GenBank/DDBJ whole genome shotgun (WGS) entry which is preliminary data.</text>
</comment>
<feature type="domain" description="Glycosyltransferase 2-like" evidence="1">
    <location>
        <begin position="5"/>
        <end position="158"/>
    </location>
</feature>
<sequence>MNGISVITICFNNLTDVQKTCASVDAQTMPPQEHWIINGSTNSDIADWLEHTLQPAYRKWINERDKGIADAFNKGIRKANAPITHLLNAGDIYAGTDVLATVSSFFQIHPTVQWISGNIELIRGGEKVIIGKPFEKGKLYRGMRSVSHPTWFVKKEVYQRVGYFKSEYKIAMDYDMMCRLGDEAYQYLPKTIAIFDDTGVSSTQYLRSLAENKTVYESYFGKSVKLAFWQLRLKLLYYLLQSSIGKWLFLVKKKMGLENW</sequence>
<name>A0A4R6IU72_9BACT</name>
<keyword evidence="3" id="KW-1185">Reference proteome</keyword>
<organism evidence="2 3">
    <name type="scientific">Sediminibacterium goheungense</name>
    <dbReference type="NCBI Taxonomy" id="1086393"/>
    <lineage>
        <taxon>Bacteria</taxon>
        <taxon>Pseudomonadati</taxon>
        <taxon>Bacteroidota</taxon>
        <taxon>Chitinophagia</taxon>
        <taxon>Chitinophagales</taxon>
        <taxon>Chitinophagaceae</taxon>
        <taxon>Sediminibacterium</taxon>
    </lineage>
</organism>
<dbReference type="PANTHER" id="PTHR43685">
    <property type="entry name" value="GLYCOSYLTRANSFERASE"/>
    <property type="match status" value="1"/>
</dbReference>
<dbReference type="PANTHER" id="PTHR43685:SF2">
    <property type="entry name" value="GLYCOSYLTRANSFERASE 2-LIKE DOMAIN-CONTAINING PROTEIN"/>
    <property type="match status" value="1"/>
</dbReference>
<keyword evidence="2" id="KW-0808">Transferase</keyword>
<gene>
    <name evidence="2" type="ORF">BC659_2791</name>
</gene>
<dbReference type="Gene3D" id="3.90.550.10">
    <property type="entry name" value="Spore Coat Polysaccharide Biosynthesis Protein SpsA, Chain A"/>
    <property type="match status" value="1"/>
</dbReference>
<protein>
    <submittedName>
        <fullName evidence="2">GT2 family glycosyltransferase</fullName>
    </submittedName>
</protein>
<evidence type="ECO:0000259" key="1">
    <source>
        <dbReference type="Pfam" id="PF00535"/>
    </source>
</evidence>
<proteinExistence type="predicted"/>
<dbReference type="OrthoDB" id="9788101at2"/>